<dbReference type="Pfam" id="PF17674">
    <property type="entry name" value="HHH_9"/>
    <property type="match status" value="1"/>
</dbReference>
<name>A0A1D3IHY9_NEIGO</name>
<dbReference type="InterPro" id="IPR041692">
    <property type="entry name" value="HHH_9"/>
</dbReference>
<sequence>MKQIKASDFTDEHFGLPTILDILSELEKPQPRTDSRPQTTTQRACPNQFGDGGCVCEVEAVSPTAGMYSDRCSGGFCPRFFCYFKYVYSHDAV</sequence>
<feature type="domain" description="HHH" evidence="2">
    <location>
        <begin position="2"/>
        <end position="30"/>
    </location>
</feature>
<feature type="region of interest" description="Disordered" evidence="1">
    <location>
        <begin position="26"/>
        <end position="45"/>
    </location>
</feature>
<accession>A0A1D3IHY9</accession>
<gene>
    <name evidence="3" type="primary">tex_5</name>
    <name evidence="4" type="ORF">E8M63_02310</name>
    <name evidence="3" type="ORF">NCTC11421_03450</name>
</gene>
<evidence type="ECO:0000259" key="2">
    <source>
        <dbReference type="Pfam" id="PF17674"/>
    </source>
</evidence>
<protein>
    <submittedName>
        <fullName evidence="3">Transcriptional accessory protein Tex</fullName>
    </submittedName>
</protein>
<dbReference type="EMBL" id="UGRI01000001">
    <property type="protein sequence ID" value="SUA25426.1"/>
    <property type="molecule type" value="Genomic_DNA"/>
</dbReference>
<reference evidence="4 5" key="2">
    <citation type="submission" date="2019-04" db="EMBL/GenBank/DDBJ databases">
        <title>The CDC panel for molecular diagnostics of ciprofloxacin resistance and its use for research and clinical development.</title>
        <authorList>
            <person name="Liu H."/>
            <person name="Tang K."/>
            <person name="Pham C."/>
            <person name="Schmerer M."/>
        </authorList>
    </citation>
    <scope>NUCLEOTIDE SEQUENCE [LARGE SCALE GENOMIC DNA]</scope>
    <source>
        <strain evidence="4 5">LRRBGS_0742</strain>
    </source>
</reference>
<dbReference type="Proteomes" id="UP000307092">
    <property type="component" value="Unassembled WGS sequence"/>
</dbReference>
<feature type="compositionally biased region" description="Polar residues" evidence="1">
    <location>
        <begin position="36"/>
        <end position="45"/>
    </location>
</feature>
<evidence type="ECO:0000313" key="3">
    <source>
        <dbReference type="EMBL" id="SUA25426.1"/>
    </source>
</evidence>
<dbReference type="EMBL" id="SUQX01000003">
    <property type="protein sequence ID" value="TJX06445.1"/>
    <property type="molecule type" value="Genomic_DNA"/>
</dbReference>
<dbReference type="AlphaFoldDB" id="A0A1D3IHY9"/>
<evidence type="ECO:0000256" key="1">
    <source>
        <dbReference type="SAM" id="MobiDB-lite"/>
    </source>
</evidence>
<evidence type="ECO:0000313" key="4">
    <source>
        <dbReference type="EMBL" id="TJX06445.1"/>
    </source>
</evidence>
<organism evidence="3">
    <name type="scientific">Neisseria gonorrhoeae</name>
    <dbReference type="NCBI Taxonomy" id="485"/>
    <lineage>
        <taxon>Bacteria</taxon>
        <taxon>Pseudomonadati</taxon>
        <taxon>Pseudomonadota</taxon>
        <taxon>Betaproteobacteria</taxon>
        <taxon>Neisseriales</taxon>
        <taxon>Neisseriaceae</taxon>
        <taxon>Neisseria</taxon>
    </lineage>
</organism>
<evidence type="ECO:0000313" key="5">
    <source>
        <dbReference type="Proteomes" id="UP000307092"/>
    </source>
</evidence>
<proteinExistence type="predicted"/>
<feature type="compositionally biased region" description="Basic and acidic residues" evidence="1">
    <location>
        <begin position="26"/>
        <end position="35"/>
    </location>
</feature>
<reference evidence="3" key="1">
    <citation type="submission" date="2018-06" db="EMBL/GenBank/DDBJ databases">
        <authorList>
            <consortium name="Pathogen Informatics"/>
            <person name="Doyle S."/>
        </authorList>
    </citation>
    <scope>NUCLEOTIDE SEQUENCE [LARGE SCALE GENOMIC DNA]</scope>
    <source>
        <strain evidence="3">NCTC11421</strain>
    </source>
</reference>